<dbReference type="InterPro" id="IPR006502">
    <property type="entry name" value="PDDEXK-like"/>
</dbReference>
<dbReference type="Pfam" id="PF04720">
    <property type="entry name" value="PDDEXK_6"/>
    <property type="match status" value="1"/>
</dbReference>
<dbReference type="NCBIfam" id="TIGR01615">
    <property type="entry name" value="A_thal_3542"/>
    <property type="match status" value="1"/>
</dbReference>
<evidence type="ECO:0000313" key="2">
    <source>
        <dbReference type="Proteomes" id="UP000036987"/>
    </source>
</evidence>
<gene>
    <name evidence="1" type="ORF">ZOSMA_354G00010</name>
</gene>
<dbReference type="OrthoDB" id="691424at2759"/>
<reference evidence="2" key="1">
    <citation type="journal article" date="2016" name="Nature">
        <title>The genome of the seagrass Zostera marina reveals angiosperm adaptation to the sea.</title>
        <authorList>
            <person name="Olsen J.L."/>
            <person name="Rouze P."/>
            <person name="Verhelst B."/>
            <person name="Lin Y.-C."/>
            <person name="Bayer T."/>
            <person name="Collen J."/>
            <person name="Dattolo E."/>
            <person name="De Paoli E."/>
            <person name="Dittami S."/>
            <person name="Maumus F."/>
            <person name="Michel G."/>
            <person name="Kersting A."/>
            <person name="Lauritano C."/>
            <person name="Lohaus R."/>
            <person name="Toepel M."/>
            <person name="Tonon T."/>
            <person name="Vanneste K."/>
            <person name="Amirebrahimi M."/>
            <person name="Brakel J."/>
            <person name="Bostroem C."/>
            <person name="Chovatia M."/>
            <person name="Grimwood J."/>
            <person name="Jenkins J.W."/>
            <person name="Jueterbock A."/>
            <person name="Mraz A."/>
            <person name="Stam W.T."/>
            <person name="Tice H."/>
            <person name="Bornberg-Bauer E."/>
            <person name="Green P.J."/>
            <person name="Pearson G.A."/>
            <person name="Procaccini G."/>
            <person name="Duarte C.M."/>
            <person name="Schmutz J."/>
            <person name="Reusch T.B.H."/>
            <person name="Van de Peer Y."/>
        </authorList>
    </citation>
    <scope>NUCLEOTIDE SEQUENCE [LARGE SCALE GENOMIC DNA]</scope>
    <source>
        <strain evidence="2">cv. Finnish</strain>
    </source>
</reference>
<sequence>MFSINHLSFNFRSQQFPLIPIFVPMGSGSGDVVDNTSGKVINSISDDMFFGFIFEDESLEKCWEEERDIDDDDDEMRFVTGMADEKSAFWESQRNLLQLSLSSKTALETKVCRATEKALTKIRSSSEGGGGLCSCSSSKTIGVGVGVGIGGECRSCLLKSVSEMLRHSGYDCGVCKSKWRRSADIPSGEHTYLDVVQQTTTNKKKNTSRRVVIEINLKAEFEMARASVEYKSLVSNLPEVFVGKAEKLKAIIKIVCTAAKRWMKDSNMHMAPWRKYKYMQAKWLGSSAERLRSVPGEENCKMLSLVENESGGGRKVSMKESLLTFDLLQINLNCSTNAMEVL</sequence>
<proteinExistence type="predicted"/>
<organism evidence="1 2">
    <name type="scientific">Zostera marina</name>
    <name type="common">Eelgrass</name>
    <dbReference type="NCBI Taxonomy" id="29655"/>
    <lineage>
        <taxon>Eukaryota</taxon>
        <taxon>Viridiplantae</taxon>
        <taxon>Streptophyta</taxon>
        <taxon>Embryophyta</taxon>
        <taxon>Tracheophyta</taxon>
        <taxon>Spermatophyta</taxon>
        <taxon>Magnoliopsida</taxon>
        <taxon>Liliopsida</taxon>
        <taxon>Zosteraceae</taxon>
        <taxon>Zostera</taxon>
    </lineage>
</organism>
<dbReference type="Proteomes" id="UP000036987">
    <property type="component" value="Unassembled WGS sequence"/>
</dbReference>
<evidence type="ECO:0000313" key="1">
    <source>
        <dbReference type="EMBL" id="KMZ64667.1"/>
    </source>
</evidence>
<dbReference type="PANTHER" id="PTHR31579:SF58">
    <property type="entry name" value="PLANT-SPECIFIC DOMAIN TIGR01615 FAMILY PROTEIN"/>
    <property type="match status" value="1"/>
</dbReference>
<protein>
    <submittedName>
        <fullName evidence="1">Uncharacterized protein</fullName>
    </submittedName>
</protein>
<keyword evidence="2" id="KW-1185">Reference proteome</keyword>
<accession>A0A0K9P8V4</accession>
<dbReference type="EMBL" id="LFYR01001111">
    <property type="protein sequence ID" value="KMZ64667.1"/>
    <property type="molecule type" value="Genomic_DNA"/>
</dbReference>
<name>A0A0K9P8V4_ZOSMR</name>
<dbReference type="PANTHER" id="PTHR31579">
    <property type="entry name" value="OS03G0796600 PROTEIN"/>
    <property type="match status" value="1"/>
</dbReference>
<dbReference type="AlphaFoldDB" id="A0A0K9P8V4"/>
<comment type="caution">
    <text evidence="1">The sequence shown here is derived from an EMBL/GenBank/DDBJ whole genome shotgun (WGS) entry which is preliminary data.</text>
</comment>